<gene>
    <name evidence="1" type="ORF">JCM21738_5420</name>
</gene>
<reference evidence="1 2" key="1">
    <citation type="submission" date="2013-12" db="EMBL/GenBank/DDBJ databases">
        <title>NBRP : Genome information of microbial organism related human and environment.</title>
        <authorList>
            <person name="Hattori M."/>
            <person name="Oshima K."/>
            <person name="Inaba H."/>
            <person name="Suda W."/>
            <person name="Sakamoto M."/>
            <person name="Iino T."/>
            <person name="Kitahara M."/>
            <person name="Oshida Y."/>
            <person name="Iida T."/>
            <person name="Kudo T."/>
            <person name="Itoh T."/>
            <person name="Ahmed I."/>
            <person name="Ohkuma M."/>
        </authorList>
    </citation>
    <scope>NUCLEOTIDE SEQUENCE [LARGE SCALE GENOMIC DNA]</scope>
    <source>
        <strain evidence="1 2">JCM 21738</strain>
    </source>
</reference>
<dbReference type="EMBL" id="BAUW01000158">
    <property type="protein sequence ID" value="GAE48312.1"/>
    <property type="molecule type" value="Genomic_DNA"/>
</dbReference>
<evidence type="ECO:0000313" key="2">
    <source>
        <dbReference type="Proteomes" id="UP000018949"/>
    </source>
</evidence>
<accession>W4RW03</accession>
<name>W4RW03_9BACI</name>
<evidence type="ECO:0000313" key="1">
    <source>
        <dbReference type="EMBL" id="GAE48312.1"/>
    </source>
</evidence>
<dbReference type="Proteomes" id="UP000018949">
    <property type="component" value="Unassembled WGS sequence"/>
</dbReference>
<protein>
    <submittedName>
        <fullName evidence="1">Uncharacterized protein</fullName>
    </submittedName>
</protein>
<proteinExistence type="predicted"/>
<sequence length="51" mass="5926">MTIPEFTQEGVLLSLQFENGELIIFNSLDDSNRSWNGTYIELIQAFFKKLN</sequence>
<comment type="caution">
    <text evidence="1">The sequence shown here is derived from an EMBL/GenBank/DDBJ whole genome shotgun (WGS) entry which is preliminary data.</text>
</comment>
<keyword evidence="2" id="KW-1185">Reference proteome</keyword>
<organism evidence="1 2">
    <name type="scientific">Mesobacillus boroniphilus JCM 21738</name>
    <dbReference type="NCBI Taxonomy" id="1294265"/>
    <lineage>
        <taxon>Bacteria</taxon>
        <taxon>Bacillati</taxon>
        <taxon>Bacillota</taxon>
        <taxon>Bacilli</taxon>
        <taxon>Bacillales</taxon>
        <taxon>Bacillaceae</taxon>
        <taxon>Mesobacillus</taxon>
    </lineage>
</organism>
<dbReference type="AlphaFoldDB" id="W4RW03"/>